<dbReference type="InterPro" id="IPR024964">
    <property type="entry name" value="CTLH/CRA"/>
</dbReference>
<evidence type="ECO:0000256" key="4">
    <source>
        <dbReference type="ARBA" id="ARBA00007786"/>
    </source>
</evidence>
<evidence type="ECO:0000256" key="3">
    <source>
        <dbReference type="ARBA" id="ARBA00006027"/>
    </source>
</evidence>
<dbReference type="InterPro" id="IPR006594">
    <property type="entry name" value="LisH"/>
</dbReference>
<dbReference type="InterPro" id="IPR013083">
    <property type="entry name" value="Znf_RING/FYVE/PHD"/>
</dbReference>
<dbReference type="FunFam" id="1.20.140.40:FF:000010">
    <property type="entry name" value="Pectinesterase"/>
    <property type="match status" value="1"/>
</dbReference>
<dbReference type="FunFam" id="1.20.140.40:FF:000006">
    <property type="entry name" value="Pectinesterase inhibitor 3"/>
    <property type="match status" value="2"/>
</dbReference>
<dbReference type="InterPro" id="IPR037683">
    <property type="entry name" value="Rmd5_dRing"/>
</dbReference>
<evidence type="ECO:0000256" key="16">
    <source>
        <dbReference type="PROSITE-ProRule" id="PRU00175"/>
    </source>
</evidence>
<feature type="domain" description="CTLH" evidence="21">
    <location>
        <begin position="558"/>
        <end position="614"/>
    </location>
</feature>
<dbReference type="Pfam" id="PF13445">
    <property type="entry name" value="zf-RING_UBOX"/>
    <property type="match status" value="1"/>
</dbReference>
<feature type="domain" description="RING-Gid-type" evidence="22">
    <location>
        <begin position="736"/>
        <end position="779"/>
    </location>
</feature>
<dbReference type="OrthoDB" id="1430376at2759"/>
<feature type="domain" description="RING-type" evidence="20">
    <location>
        <begin position="736"/>
        <end position="779"/>
    </location>
</feature>
<dbReference type="Pfam" id="PF10607">
    <property type="entry name" value="CTLH"/>
    <property type="match status" value="1"/>
</dbReference>
<dbReference type="SMART" id="SM00856">
    <property type="entry name" value="PMEI"/>
    <property type="match status" value="3"/>
</dbReference>
<evidence type="ECO:0000256" key="12">
    <source>
        <dbReference type="ARBA" id="ARBA00022833"/>
    </source>
</evidence>
<feature type="zinc finger region" description="RING-Gid-type" evidence="17">
    <location>
        <begin position="736"/>
        <end position="779"/>
    </location>
</feature>
<keyword evidence="13" id="KW-1015">Disulfide bond</keyword>
<evidence type="ECO:0000256" key="1">
    <source>
        <dbReference type="ARBA" id="ARBA00004271"/>
    </source>
</evidence>
<dbReference type="PROSITE" id="PS50089">
    <property type="entry name" value="ZF_RING_2"/>
    <property type="match status" value="1"/>
</dbReference>
<accession>A0A835JD04</accession>
<evidence type="ECO:0000256" key="5">
    <source>
        <dbReference type="ARBA" id="ARBA00013229"/>
    </source>
</evidence>
<evidence type="ECO:0000256" key="9">
    <source>
        <dbReference type="ARBA" id="ARBA00022723"/>
    </source>
</evidence>
<dbReference type="GO" id="GO:0061630">
    <property type="term" value="F:ubiquitin protein ligase activity"/>
    <property type="evidence" value="ECO:0007669"/>
    <property type="project" value="InterPro"/>
</dbReference>
<dbReference type="GO" id="GO:0043161">
    <property type="term" value="P:proteasome-mediated ubiquitin-dependent protein catabolic process"/>
    <property type="evidence" value="ECO:0007669"/>
    <property type="project" value="InterPro"/>
</dbReference>
<protein>
    <recommendedName>
        <fullName evidence="5">pectinesterase</fullName>
        <ecNumber evidence="5">3.1.1.11</ecNumber>
    </recommendedName>
</protein>
<keyword evidence="11 16" id="KW-0863">Zinc-finger</keyword>
<dbReference type="PROSITE" id="PS51867">
    <property type="entry name" value="ZF_RING_GID"/>
    <property type="match status" value="1"/>
</dbReference>
<dbReference type="SUPFAM" id="SSF101148">
    <property type="entry name" value="Plant invertase/pectin methylesterase inhibitor"/>
    <property type="match status" value="3"/>
</dbReference>
<dbReference type="FunFam" id="3.30.40.10:FF:000143">
    <property type="entry name" value="Regulator of gluconeogenesis Rmd5"/>
    <property type="match status" value="1"/>
</dbReference>
<dbReference type="GO" id="GO:0004857">
    <property type="term" value="F:enzyme inhibitor activity"/>
    <property type="evidence" value="ECO:0007669"/>
    <property type="project" value="InterPro"/>
</dbReference>
<dbReference type="PANTHER" id="PTHR12170:SF11">
    <property type="entry name" value="PROTEIN RMD5 HOMOLOG"/>
    <property type="match status" value="1"/>
</dbReference>
<comment type="similarity">
    <text evidence="4">In the C-terminal section; belongs to the pectinesterase family.</text>
</comment>
<keyword evidence="6" id="KW-0963">Cytoplasm</keyword>
<evidence type="ECO:0000256" key="8">
    <source>
        <dbReference type="ARBA" id="ARBA00022525"/>
    </source>
</evidence>
<sequence>MASSAVSKQSCGHSLAILTTLALFCVAKTCLAENFEPQVESGDDFIKISCGVTRYPELCYKKLSAYADTIEDNPTRLANVSLSETLKNTESTLIMVQKLLEKRKLRPREAGAIKDCVETMNDSVDELQKSMLAMSYLEGPDFDMEMINIQTWVSAALTDEDTCMDGFEENSMDRKVKDTIRRYIMIMAAKIIPSLTSLSVSALLLTFLLCISSNVQTSSAAVSATKTSNKTYTNYLKTACNSTTYPQLCFKSLSSYTSTIKTSELKLCTTSLTVALKASSNTSKLVKSLSKNRGLSKIEAAIVRDCIEEIGNSIDEIKQSLKVLGNLTDPDRQFQIDNMKTWVSSAITDQNTCTDGFDGNKISYAVKRTIRKSIVNVARLTSIALAFINKLSALYSYFSAQTSDREVKMDLNPIKDAFDRVAKKQKMSSSKTQEVVAQMIREIEQSLEIIKAEHCGSEVDCKSVFGELKKKLQEIAPLSQLEGTQKELNIALSKYPKQLEKSFNPDISKAYRNIDFDAHTVNQIIAGHFYRQGLFDVGDCFINEANEPESTAAMKSLFTEMYLILEAMKNRNLEPALNWATANSNKLKEKGSDLLLKLHCLQFVEILQGGSRSKALSYVRTHISPFGANHFSEIQKLMACLLWSGKLHQSPYSDLLSPTNWNVVAEELTRQFCNLLGQSFDSPLSVTIAAGFQGLPPLLKFMTVMAGKKQEWQSMKQLPVPVELDREFQFHSIFVCPVSKEQSTDENPPMLMQCGHVLCKQSINKMSKNGSKTFKCPYCPSDIDSTQCRQHSLDFNVGCGKPFPPDFISQCFGYYCKLPSRLESVACEAVSQAGNRYFNSQVKANGTWFTFCLLLRLFYTLGLVTAFMGISNVFADSPTTKMSSKTYTNYLQKACHSTTYPQLCFESLSSYTSTFETNYLKLCSTALTVTLKAASNTSSLVKTLSKQRGLSKTEAGIIKDCIEETGDCIDELKRSLDAFGSLKGSDIQFQISNIRTWISAAITDENTCTQGFDDRKISDEVMRKIRVKIVNVARLTSNALALINKLSY</sequence>
<evidence type="ECO:0000256" key="13">
    <source>
        <dbReference type="ARBA" id="ARBA00023157"/>
    </source>
</evidence>
<dbReference type="PROSITE" id="PS50897">
    <property type="entry name" value="CTLH"/>
    <property type="match status" value="1"/>
</dbReference>
<evidence type="ECO:0000256" key="17">
    <source>
        <dbReference type="PROSITE-ProRule" id="PRU01215"/>
    </source>
</evidence>
<comment type="caution">
    <text evidence="23">The sequence shown here is derived from an EMBL/GenBank/DDBJ whole genome shotgun (WGS) entry which is preliminary data.</text>
</comment>
<evidence type="ECO:0000256" key="18">
    <source>
        <dbReference type="SAM" id="Phobius"/>
    </source>
</evidence>
<dbReference type="PROSITE" id="PS50896">
    <property type="entry name" value="LISH"/>
    <property type="match status" value="1"/>
</dbReference>
<evidence type="ECO:0000256" key="6">
    <source>
        <dbReference type="ARBA" id="ARBA00022490"/>
    </source>
</evidence>
<dbReference type="Pfam" id="PF04043">
    <property type="entry name" value="PMEI"/>
    <property type="match status" value="3"/>
</dbReference>
<dbReference type="InterPro" id="IPR035513">
    <property type="entry name" value="Invertase/methylesterase_inhib"/>
</dbReference>
<evidence type="ECO:0000259" key="20">
    <source>
        <dbReference type="PROSITE" id="PS50089"/>
    </source>
</evidence>
<comment type="similarity">
    <text evidence="15">Belongs to the PMEI family.</text>
</comment>
<dbReference type="InterPro" id="IPR044063">
    <property type="entry name" value="ZF_RING_GID"/>
</dbReference>
<dbReference type="InterPro" id="IPR045098">
    <property type="entry name" value="Fyv10_fam"/>
</dbReference>
<comment type="similarity">
    <text evidence="3">In the N-terminal section; belongs to the PMEI family.</text>
</comment>
<evidence type="ECO:0000256" key="7">
    <source>
        <dbReference type="ARBA" id="ARBA00022523"/>
    </source>
</evidence>
<keyword evidence="7" id="KW-0052">Apoplast</keyword>
<proteinExistence type="inferred from homology"/>
<dbReference type="NCBIfam" id="TIGR01614">
    <property type="entry name" value="PME_inhib"/>
    <property type="match status" value="3"/>
</dbReference>
<dbReference type="GO" id="GO:0005634">
    <property type="term" value="C:nucleus"/>
    <property type="evidence" value="ECO:0007669"/>
    <property type="project" value="TreeGrafter"/>
</dbReference>
<evidence type="ECO:0000313" key="23">
    <source>
        <dbReference type="EMBL" id="KAF9668235.1"/>
    </source>
</evidence>
<keyword evidence="9" id="KW-0479">Metal-binding</keyword>
<keyword evidence="12" id="KW-0862">Zinc</keyword>
<dbReference type="GO" id="GO:0005737">
    <property type="term" value="C:cytoplasm"/>
    <property type="evidence" value="ECO:0007669"/>
    <property type="project" value="UniProtKB-SubCell"/>
</dbReference>
<keyword evidence="18" id="KW-1133">Transmembrane helix</keyword>
<organism evidence="23 24">
    <name type="scientific">Salix dunnii</name>
    <dbReference type="NCBI Taxonomy" id="1413687"/>
    <lineage>
        <taxon>Eukaryota</taxon>
        <taxon>Viridiplantae</taxon>
        <taxon>Streptophyta</taxon>
        <taxon>Embryophyta</taxon>
        <taxon>Tracheophyta</taxon>
        <taxon>Spermatophyta</taxon>
        <taxon>Magnoliopsida</taxon>
        <taxon>eudicotyledons</taxon>
        <taxon>Gunneridae</taxon>
        <taxon>Pentapetalae</taxon>
        <taxon>rosids</taxon>
        <taxon>fabids</taxon>
        <taxon>Malpighiales</taxon>
        <taxon>Salicaceae</taxon>
        <taxon>Saliceae</taxon>
        <taxon>Salix</taxon>
    </lineage>
</organism>
<dbReference type="AlphaFoldDB" id="A0A835JD04"/>
<evidence type="ECO:0000256" key="19">
    <source>
        <dbReference type="SAM" id="SignalP"/>
    </source>
</evidence>
<evidence type="ECO:0000256" key="15">
    <source>
        <dbReference type="ARBA" id="ARBA00038471"/>
    </source>
</evidence>
<reference evidence="23 24" key="1">
    <citation type="submission" date="2020-10" db="EMBL/GenBank/DDBJ databases">
        <title>Plant Genome Project.</title>
        <authorList>
            <person name="Zhang R.-G."/>
        </authorList>
    </citation>
    <scope>NUCLEOTIDE SEQUENCE [LARGE SCALE GENOMIC DNA]</scope>
    <source>
        <strain evidence="23">FAFU-HL-1</strain>
        <tissue evidence="23">Leaf</tissue>
    </source>
</reference>
<dbReference type="PANTHER" id="PTHR12170">
    <property type="entry name" value="MACROPHAGE ERYTHROBLAST ATTACHER-RELATED"/>
    <property type="match status" value="1"/>
</dbReference>
<dbReference type="SMART" id="SM00757">
    <property type="entry name" value="CRA"/>
    <property type="match status" value="1"/>
</dbReference>
<dbReference type="InterPro" id="IPR006501">
    <property type="entry name" value="Pectinesterase_inhib_dom"/>
</dbReference>
<name>A0A835JD04_9ROSI</name>
<evidence type="ECO:0000259" key="21">
    <source>
        <dbReference type="PROSITE" id="PS50897"/>
    </source>
</evidence>
<feature type="signal peptide" evidence="19">
    <location>
        <begin position="1"/>
        <end position="32"/>
    </location>
</feature>
<dbReference type="InterPro" id="IPR001841">
    <property type="entry name" value="Znf_RING"/>
</dbReference>
<evidence type="ECO:0000256" key="14">
    <source>
        <dbReference type="ARBA" id="ARBA00023180"/>
    </source>
</evidence>
<dbReference type="GO" id="GO:0048046">
    <property type="term" value="C:apoplast"/>
    <property type="evidence" value="ECO:0007669"/>
    <property type="project" value="UniProtKB-SubCell"/>
</dbReference>
<feature type="transmembrane region" description="Helical" evidence="18">
    <location>
        <begin position="848"/>
        <end position="875"/>
    </location>
</feature>
<keyword evidence="18" id="KW-0472">Membrane</keyword>
<evidence type="ECO:0000256" key="11">
    <source>
        <dbReference type="ARBA" id="ARBA00022771"/>
    </source>
</evidence>
<keyword evidence="18" id="KW-0812">Transmembrane</keyword>
<gene>
    <name evidence="23" type="ORF">SADUNF_Sadunf15G0108000</name>
</gene>
<dbReference type="InterPro" id="IPR013144">
    <property type="entry name" value="CRA_dom"/>
</dbReference>
<evidence type="ECO:0000259" key="22">
    <source>
        <dbReference type="PROSITE" id="PS51867"/>
    </source>
</evidence>
<dbReference type="CDD" id="cd16652">
    <property type="entry name" value="dRING_Rmd5p-like"/>
    <property type="match status" value="1"/>
</dbReference>
<dbReference type="EMBL" id="JADGMS010000015">
    <property type="protein sequence ID" value="KAF9668235.1"/>
    <property type="molecule type" value="Genomic_DNA"/>
</dbReference>
<dbReference type="GO" id="GO:0008270">
    <property type="term" value="F:zinc ion binding"/>
    <property type="evidence" value="ECO:0007669"/>
    <property type="project" value="UniProtKB-KW"/>
</dbReference>
<keyword evidence="8" id="KW-0964">Secreted</keyword>
<comment type="subcellular location">
    <subcellularLocation>
        <location evidence="2">Cytoplasm</location>
    </subcellularLocation>
    <subcellularLocation>
        <location evidence="1">Secreted</location>
        <location evidence="1">Extracellular space</location>
        <location evidence="1">Apoplast</location>
    </subcellularLocation>
</comment>
<keyword evidence="14" id="KW-0325">Glycoprotein</keyword>
<dbReference type="SMART" id="SM00668">
    <property type="entry name" value="CTLH"/>
    <property type="match status" value="1"/>
</dbReference>
<dbReference type="SUPFAM" id="SSF57850">
    <property type="entry name" value="RING/U-box"/>
    <property type="match status" value="1"/>
</dbReference>
<dbReference type="CDD" id="cd15798">
    <property type="entry name" value="PMEI-like_3"/>
    <property type="match status" value="3"/>
</dbReference>
<dbReference type="EC" id="3.1.1.11" evidence="5"/>
<evidence type="ECO:0000256" key="2">
    <source>
        <dbReference type="ARBA" id="ARBA00004496"/>
    </source>
</evidence>
<keyword evidence="10 19" id="KW-0732">Signal</keyword>
<feature type="chain" id="PRO_5032485726" description="pectinesterase" evidence="19">
    <location>
        <begin position="33"/>
        <end position="1048"/>
    </location>
</feature>
<evidence type="ECO:0000256" key="10">
    <source>
        <dbReference type="ARBA" id="ARBA00022729"/>
    </source>
</evidence>
<dbReference type="SMART" id="SM00184">
    <property type="entry name" value="RING"/>
    <property type="match status" value="1"/>
</dbReference>
<dbReference type="InterPro" id="IPR006595">
    <property type="entry name" value="CTLH_C"/>
</dbReference>
<dbReference type="GO" id="GO:0034657">
    <property type="term" value="C:GID complex"/>
    <property type="evidence" value="ECO:0007669"/>
    <property type="project" value="TreeGrafter"/>
</dbReference>
<dbReference type="Proteomes" id="UP000657918">
    <property type="component" value="Unassembled WGS sequence"/>
</dbReference>
<dbReference type="InterPro" id="IPR027370">
    <property type="entry name" value="Znf-RING_euk"/>
</dbReference>
<keyword evidence="24" id="KW-1185">Reference proteome</keyword>
<dbReference type="GO" id="GO:0030599">
    <property type="term" value="F:pectinesterase activity"/>
    <property type="evidence" value="ECO:0007669"/>
    <property type="project" value="UniProtKB-EC"/>
</dbReference>
<dbReference type="Gene3D" id="1.20.140.40">
    <property type="entry name" value="Invertase/pectin methylesterase inhibitor family protein"/>
    <property type="match status" value="3"/>
</dbReference>
<evidence type="ECO:0000313" key="24">
    <source>
        <dbReference type="Proteomes" id="UP000657918"/>
    </source>
</evidence>
<dbReference type="Gene3D" id="3.30.40.10">
    <property type="entry name" value="Zinc/RING finger domain, C3HC4 (zinc finger)"/>
    <property type="match status" value="1"/>
</dbReference>